<accession>A0ACC0GUH4</accession>
<evidence type="ECO:0000313" key="1">
    <source>
        <dbReference type="EMBL" id="KAI8004664.1"/>
    </source>
</evidence>
<sequence length="143" mass="16016">MTTIGGESVKEEVKPAAVKVSNPCPDMPSLKLQADKCDHNTNPIVLWQNNCILFFTNIVASSRYMHDELIHCKVMVEKMGLPDGLHYGTSKGYGDVLRCCQMWSKIERQIATLVFDHDRKSMGVIVSSSSGRKSLLVKEKLIF</sequence>
<organism evidence="1 2">
    <name type="scientific">Camellia lanceoleosa</name>
    <dbReference type="NCBI Taxonomy" id="1840588"/>
    <lineage>
        <taxon>Eukaryota</taxon>
        <taxon>Viridiplantae</taxon>
        <taxon>Streptophyta</taxon>
        <taxon>Embryophyta</taxon>
        <taxon>Tracheophyta</taxon>
        <taxon>Spermatophyta</taxon>
        <taxon>Magnoliopsida</taxon>
        <taxon>eudicotyledons</taxon>
        <taxon>Gunneridae</taxon>
        <taxon>Pentapetalae</taxon>
        <taxon>asterids</taxon>
        <taxon>Ericales</taxon>
        <taxon>Theaceae</taxon>
        <taxon>Camellia</taxon>
    </lineage>
</organism>
<keyword evidence="2" id="KW-1185">Reference proteome</keyword>
<protein>
    <submittedName>
        <fullName evidence="1">Calcium-transporting ATPase 1, endoplasmic reticulum-type</fullName>
    </submittedName>
</protein>
<dbReference type="EMBL" id="CM045766">
    <property type="protein sequence ID" value="KAI8004664.1"/>
    <property type="molecule type" value="Genomic_DNA"/>
</dbReference>
<name>A0ACC0GUH4_9ERIC</name>
<reference evidence="1 2" key="1">
    <citation type="journal article" date="2022" name="Plant J.">
        <title>Chromosome-level genome of Camellia lanceoleosa provides a valuable resource for understanding genome evolution and self-incompatibility.</title>
        <authorList>
            <person name="Gong W."/>
            <person name="Xiao S."/>
            <person name="Wang L."/>
            <person name="Liao Z."/>
            <person name="Chang Y."/>
            <person name="Mo W."/>
            <person name="Hu G."/>
            <person name="Li W."/>
            <person name="Zhao G."/>
            <person name="Zhu H."/>
            <person name="Hu X."/>
            <person name="Ji K."/>
            <person name="Xiang X."/>
            <person name="Song Q."/>
            <person name="Yuan D."/>
            <person name="Jin S."/>
            <person name="Zhang L."/>
        </authorList>
    </citation>
    <scope>NUCLEOTIDE SEQUENCE [LARGE SCALE GENOMIC DNA]</scope>
    <source>
        <strain evidence="1">SQ_2022a</strain>
    </source>
</reference>
<gene>
    <name evidence="1" type="ORF">LOK49_LG08G00441</name>
</gene>
<dbReference type="Proteomes" id="UP001060215">
    <property type="component" value="Chromosome 9"/>
</dbReference>
<comment type="caution">
    <text evidence="1">The sequence shown here is derived from an EMBL/GenBank/DDBJ whole genome shotgun (WGS) entry which is preliminary data.</text>
</comment>
<proteinExistence type="predicted"/>
<evidence type="ECO:0000313" key="2">
    <source>
        <dbReference type="Proteomes" id="UP001060215"/>
    </source>
</evidence>